<gene>
    <name evidence="2" type="ORF">C3712_19335</name>
</gene>
<evidence type="ECO:0000313" key="2">
    <source>
        <dbReference type="EMBL" id="POZ20281.1"/>
    </source>
</evidence>
<keyword evidence="1" id="KW-0812">Transmembrane</keyword>
<feature type="transmembrane region" description="Helical" evidence="1">
    <location>
        <begin position="22"/>
        <end position="42"/>
    </location>
</feature>
<sequence length="66" mass="7621">MSTPVGHENRQADEEKGPMRPLFLTLVNQTLVCLPLVCFFYVKSIYVKSHIVVVKKVELDRRNGYI</sequence>
<dbReference type="Proteomes" id="UP000237025">
    <property type="component" value="Unassembled WGS sequence"/>
</dbReference>
<accession>A0ABX4ZX78</accession>
<dbReference type="EMBL" id="PQVW01000019">
    <property type="protein sequence ID" value="POZ20281.1"/>
    <property type="molecule type" value="Genomic_DNA"/>
</dbReference>
<proteinExistence type="predicted"/>
<protein>
    <submittedName>
        <fullName evidence="2">Uncharacterized protein</fullName>
    </submittedName>
</protein>
<evidence type="ECO:0000256" key="1">
    <source>
        <dbReference type="SAM" id="Phobius"/>
    </source>
</evidence>
<keyword evidence="3" id="KW-1185">Reference proteome</keyword>
<keyword evidence="1" id="KW-1133">Transmembrane helix</keyword>
<reference evidence="2 3" key="1">
    <citation type="submission" date="2018-02" db="EMBL/GenBank/DDBJ databases">
        <title>Lelliotia aquatilis sp. nov., isolated from drinking water.</title>
        <authorList>
            <person name="Kaempfer P."/>
            <person name="Glaeser S."/>
            <person name="Exner M."/>
            <person name="Doijad S."/>
            <person name="Chakraborty T."/>
        </authorList>
    </citation>
    <scope>NUCLEOTIDE SEQUENCE [LARGE SCALE GENOMIC DNA]</scope>
    <source>
        <strain evidence="2 3">6331-17</strain>
    </source>
</reference>
<comment type="caution">
    <text evidence="2">The sequence shown here is derived from an EMBL/GenBank/DDBJ whole genome shotgun (WGS) entry which is preliminary data.</text>
</comment>
<name>A0ABX4ZX78_9ENTR</name>
<keyword evidence="1" id="KW-0472">Membrane</keyword>
<organism evidence="2 3">
    <name type="scientific">Lelliottia aquatilis</name>
    <dbReference type="NCBI Taxonomy" id="2080838"/>
    <lineage>
        <taxon>Bacteria</taxon>
        <taxon>Pseudomonadati</taxon>
        <taxon>Pseudomonadota</taxon>
        <taxon>Gammaproteobacteria</taxon>
        <taxon>Enterobacterales</taxon>
        <taxon>Enterobacteriaceae</taxon>
        <taxon>Lelliottia</taxon>
    </lineage>
</organism>
<evidence type="ECO:0000313" key="3">
    <source>
        <dbReference type="Proteomes" id="UP000237025"/>
    </source>
</evidence>